<name>A2BYF8_PROM5</name>
<organism evidence="1 2">
    <name type="scientific">Prochlorococcus marinus (strain MIT 9515)</name>
    <dbReference type="NCBI Taxonomy" id="167542"/>
    <lineage>
        <taxon>Bacteria</taxon>
        <taxon>Bacillati</taxon>
        <taxon>Cyanobacteriota</taxon>
        <taxon>Cyanophyceae</taxon>
        <taxon>Synechococcales</taxon>
        <taxon>Prochlorococcaceae</taxon>
        <taxon>Prochlorococcus</taxon>
    </lineage>
</organism>
<proteinExistence type="predicted"/>
<protein>
    <submittedName>
        <fullName evidence="1">Uncharacterized protein</fullName>
    </submittedName>
</protein>
<accession>A2BYF8</accession>
<dbReference type="AlphaFoldDB" id="A2BYF8"/>
<gene>
    <name evidence="1" type="ordered locus">P9515_16121</name>
</gene>
<sequence length="31" mass="3601">MYGTAFTAKLKINALKTCILFKRCQRLAKRI</sequence>
<dbReference type="Proteomes" id="UP000001589">
    <property type="component" value="Chromosome"/>
</dbReference>
<evidence type="ECO:0000313" key="2">
    <source>
        <dbReference type="Proteomes" id="UP000001589"/>
    </source>
</evidence>
<evidence type="ECO:0000313" key="1">
    <source>
        <dbReference type="EMBL" id="ABM72819.1"/>
    </source>
</evidence>
<dbReference type="KEGG" id="pmc:P9515_16121"/>
<reference evidence="1 2" key="1">
    <citation type="journal article" date="2007" name="PLoS Genet.">
        <title>Patterns and implications of gene gain and loss in the evolution of Prochlorococcus.</title>
        <authorList>
            <person name="Kettler G.C."/>
            <person name="Martiny A.C."/>
            <person name="Huang K."/>
            <person name="Zucker J."/>
            <person name="Coleman M.L."/>
            <person name="Rodrigue S."/>
            <person name="Chen F."/>
            <person name="Lapidus A."/>
            <person name="Ferriera S."/>
            <person name="Johnson J."/>
            <person name="Steglich C."/>
            <person name="Church G.M."/>
            <person name="Richardson P."/>
            <person name="Chisholm S.W."/>
        </authorList>
    </citation>
    <scope>NUCLEOTIDE SEQUENCE [LARGE SCALE GENOMIC DNA]</scope>
    <source>
        <strain evidence="1 2">MIT 9515</strain>
    </source>
</reference>
<dbReference type="HOGENOM" id="CLU_3397940_0_0_3"/>
<dbReference type="EMBL" id="CP000552">
    <property type="protein sequence ID" value="ABM72819.1"/>
    <property type="molecule type" value="Genomic_DNA"/>
</dbReference>